<dbReference type="Proteomes" id="UP000034350">
    <property type="component" value="Unassembled WGS sequence"/>
</dbReference>
<gene>
    <name evidence="1" type="ORF">AAJ76_2300051717</name>
</gene>
<reference evidence="1 2" key="1">
    <citation type="journal article" date="2015" name="Environ. Microbiol.">
        <title>Genome analyses suggest the presence of polyploidy and recent human-driven expansions in eight global populations of the honeybee pathogen Nosema ceranae.</title>
        <authorList>
            <person name="Pelin A."/>
            <person name="Selman M."/>
            <person name="Aris-Brosou S."/>
            <person name="Farinelli L."/>
            <person name="Corradi N."/>
        </authorList>
    </citation>
    <scope>NUCLEOTIDE SEQUENCE [LARGE SCALE GENOMIC DNA]</scope>
    <source>
        <strain evidence="1 2">PA08 1199</strain>
    </source>
</reference>
<evidence type="ECO:0000313" key="2">
    <source>
        <dbReference type="Proteomes" id="UP000034350"/>
    </source>
</evidence>
<comment type="caution">
    <text evidence="1">The sequence shown here is derived from an EMBL/GenBank/DDBJ whole genome shotgun (WGS) entry which is preliminary data.</text>
</comment>
<evidence type="ECO:0000313" key="1">
    <source>
        <dbReference type="EMBL" id="KKO75385.1"/>
    </source>
</evidence>
<dbReference type="AlphaFoldDB" id="A0A0F9WF73"/>
<keyword evidence="2" id="KW-1185">Reference proteome</keyword>
<dbReference type="RefSeq" id="XP_024331127.1">
    <property type="nucleotide sequence ID" value="XM_024474711.1"/>
</dbReference>
<dbReference type="GeneID" id="36319638"/>
<sequence>MPMNKLNVLFRVSYIYSLQIVSVVPQMHKMFEIYLRNAFPLRYDFYLKNYYSSNDKIPIITEIKSPQSNIQGFIYIHSNQATNTYIKNLYCFSNDFIGTNQIFYNCNFNTALNQNNFLNIHIPTMLFNIELESRVGIKVKKISKNISDINLKMQNNFTEFILSSKLKIISLSRQLLHDLTNRPESRIKHSLENNDYILAFFDRDYDKIISFLKDFILLLQQKDNKLLQNKIPIFLTNFVKNNLNIFWKNELTLSDMNFKTFKDIHLLNCFFGDLTNLFFITKDPNYKFELHDYDQNIDSLHGYSYVTVLFNFQEDIDVKNLKCLVYDKKNNELDFKLMIDSTKRKIFFMFDINYLKEFYNTQINCIVQTPKKHYQSCDIYLNDHL</sequence>
<organism evidence="1 2">
    <name type="scientific">Vairimorpha ceranae</name>
    <dbReference type="NCBI Taxonomy" id="40302"/>
    <lineage>
        <taxon>Eukaryota</taxon>
        <taxon>Fungi</taxon>
        <taxon>Fungi incertae sedis</taxon>
        <taxon>Microsporidia</taxon>
        <taxon>Nosematidae</taxon>
        <taxon>Vairimorpha</taxon>
    </lineage>
</organism>
<dbReference type="VEuPathDB" id="MicrosporidiaDB:AAJ76_2300051717"/>
<dbReference type="EMBL" id="JPQZ01000023">
    <property type="protein sequence ID" value="KKO75385.1"/>
    <property type="molecule type" value="Genomic_DNA"/>
</dbReference>
<accession>A0A0F9WF73</accession>
<name>A0A0F9WF73_9MICR</name>
<protein>
    <submittedName>
        <fullName evidence="1">Uncharacterized protein</fullName>
    </submittedName>
</protein>
<proteinExistence type="predicted"/>
<dbReference type="VEuPathDB" id="MicrosporidiaDB:NCER_101806"/>
<dbReference type="VEuPathDB" id="MicrosporidiaDB:G9O61_00g012300"/>